<dbReference type="InterPro" id="IPR003594">
    <property type="entry name" value="HATPase_dom"/>
</dbReference>
<evidence type="ECO:0000256" key="9">
    <source>
        <dbReference type="ARBA" id="ARBA00023012"/>
    </source>
</evidence>
<dbReference type="InterPro" id="IPR003661">
    <property type="entry name" value="HisK_dim/P_dom"/>
</dbReference>
<dbReference type="RefSeq" id="WP_119356359.1">
    <property type="nucleotide sequence ID" value="NZ_QWLB01000008.1"/>
</dbReference>
<gene>
    <name evidence="14" type="primary">baeS_2</name>
    <name evidence="14" type="ORF">Mgrana_00849</name>
</gene>
<evidence type="ECO:0000256" key="7">
    <source>
        <dbReference type="ARBA" id="ARBA00022777"/>
    </source>
</evidence>
<dbReference type="GO" id="GO:0005886">
    <property type="term" value="C:plasma membrane"/>
    <property type="evidence" value="ECO:0007669"/>
    <property type="project" value="TreeGrafter"/>
</dbReference>
<feature type="domain" description="Histidine kinase" evidence="12">
    <location>
        <begin position="207"/>
        <end position="421"/>
    </location>
</feature>
<dbReference type="SUPFAM" id="SSF47384">
    <property type="entry name" value="Homodimeric domain of signal transducing histidine kinase"/>
    <property type="match status" value="1"/>
</dbReference>
<dbReference type="Gene3D" id="1.10.287.130">
    <property type="match status" value="1"/>
</dbReference>
<dbReference type="InterPro" id="IPR036890">
    <property type="entry name" value="HATPase_C_sf"/>
</dbReference>
<dbReference type="SMART" id="SM00388">
    <property type="entry name" value="HisKA"/>
    <property type="match status" value="1"/>
</dbReference>
<dbReference type="InterPro" id="IPR005467">
    <property type="entry name" value="His_kinase_dom"/>
</dbReference>
<keyword evidence="7 14" id="KW-0418">Kinase</keyword>
<feature type="transmembrane region" description="Helical" evidence="11">
    <location>
        <begin position="12"/>
        <end position="33"/>
    </location>
</feature>
<keyword evidence="4" id="KW-0597">Phosphoprotein</keyword>
<dbReference type="InterPro" id="IPR004358">
    <property type="entry name" value="Sig_transdc_His_kin-like_C"/>
</dbReference>
<dbReference type="PANTHER" id="PTHR45436">
    <property type="entry name" value="SENSOR HISTIDINE KINASE YKOH"/>
    <property type="match status" value="1"/>
</dbReference>
<accession>A0A399FDW9</accession>
<dbReference type="InterPro" id="IPR036097">
    <property type="entry name" value="HisK_dim/P_sf"/>
</dbReference>
<evidence type="ECO:0000259" key="13">
    <source>
        <dbReference type="PROSITE" id="PS50885"/>
    </source>
</evidence>
<dbReference type="AlphaFoldDB" id="A0A399FDW9"/>
<dbReference type="Pfam" id="PF00512">
    <property type="entry name" value="HisKA"/>
    <property type="match status" value="1"/>
</dbReference>
<dbReference type="SUPFAM" id="SSF158472">
    <property type="entry name" value="HAMP domain-like"/>
    <property type="match status" value="1"/>
</dbReference>
<evidence type="ECO:0000256" key="5">
    <source>
        <dbReference type="ARBA" id="ARBA00022679"/>
    </source>
</evidence>
<reference evidence="14 15" key="1">
    <citation type="submission" date="2018-08" db="EMBL/GenBank/DDBJ databases">
        <title>Meiothermus granaticius genome AF-68 sequencing project.</title>
        <authorList>
            <person name="Da Costa M.S."/>
            <person name="Albuquerque L."/>
            <person name="Raposo P."/>
            <person name="Froufe H.J.C."/>
            <person name="Barroso C.S."/>
            <person name="Egas C."/>
        </authorList>
    </citation>
    <scope>NUCLEOTIDE SEQUENCE [LARGE SCALE GENOMIC DNA]</scope>
    <source>
        <strain evidence="14 15">AF-68</strain>
    </source>
</reference>
<comment type="caution">
    <text evidence="14">The sequence shown here is derived from an EMBL/GenBank/DDBJ whole genome shotgun (WGS) entry which is preliminary data.</text>
</comment>
<proteinExistence type="predicted"/>
<keyword evidence="10 11" id="KW-0472">Membrane</keyword>
<keyword evidence="15" id="KW-1185">Reference proteome</keyword>
<evidence type="ECO:0000256" key="2">
    <source>
        <dbReference type="ARBA" id="ARBA00004370"/>
    </source>
</evidence>
<dbReference type="PRINTS" id="PR00344">
    <property type="entry name" value="BCTRLSENSOR"/>
</dbReference>
<feature type="domain" description="HAMP" evidence="13">
    <location>
        <begin position="146"/>
        <end position="199"/>
    </location>
</feature>
<evidence type="ECO:0000313" key="14">
    <source>
        <dbReference type="EMBL" id="RIH93222.1"/>
    </source>
</evidence>
<comment type="catalytic activity">
    <reaction evidence="1">
        <text>ATP + protein L-histidine = ADP + protein N-phospho-L-histidine.</text>
        <dbReference type="EC" id="2.7.13.3"/>
    </reaction>
</comment>
<dbReference type="CDD" id="cd00082">
    <property type="entry name" value="HisKA"/>
    <property type="match status" value="1"/>
</dbReference>
<dbReference type="SUPFAM" id="SSF55874">
    <property type="entry name" value="ATPase domain of HSP90 chaperone/DNA topoisomerase II/histidine kinase"/>
    <property type="match status" value="1"/>
</dbReference>
<evidence type="ECO:0000256" key="8">
    <source>
        <dbReference type="ARBA" id="ARBA00022989"/>
    </source>
</evidence>
<evidence type="ECO:0000256" key="10">
    <source>
        <dbReference type="ARBA" id="ARBA00023136"/>
    </source>
</evidence>
<comment type="subcellular location">
    <subcellularLocation>
        <location evidence="2">Membrane</location>
    </subcellularLocation>
</comment>
<dbReference type="CDD" id="cd06225">
    <property type="entry name" value="HAMP"/>
    <property type="match status" value="1"/>
</dbReference>
<dbReference type="InterPro" id="IPR003660">
    <property type="entry name" value="HAMP_dom"/>
</dbReference>
<evidence type="ECO:0000256" key="11">
    <source>
        <dbReference type="SAM" id="Phobius"/>
    </source>
</evidence>
<feature type="transmembrane region" description="Helical" evidence="11">
    <location>
        <begin position="126"/>
        <end position="145"/>
    </location>
</feature>
<evidence type="ECO:0000256" key="1">
    <source>
        <dbReference type="ARBA" id="ARBA00000085"/>
    </source>
</evidence>
<evidence type="ECO:0000256" key="6">
    <source>
        <dbReference type="ARBA" id="ARBA00022692"/>
    </source>
</evidence>
<keyword evidence="9" id="KW-0902">Two-component regulatory system</keyword>
<keyword evidence="8 11" id="KW-1133">Transmembrane helix</keyword>
<name>A0A399FDW9_9DEIN</name>
<protein>
    <recommendedName>
        <fullName evidence="3">histidine kinase</fullName>
        <ecNumber evidence="3">2.7.13.3</ecNumber>
    </recommendedName>
</protein>
<evidence type="ECO:0000313" key="15">
    <source>
        <dbReference type="Proteomes" id="UP000266178"/>
    </source>
</evidence>
<dbReference type="InterPro" id="IPR050428">
    <property type="entry name" value="TCS_sensor_his_kinase"/>
</dbReference>
<dbReference type="FunFam" id="3.30.565.10:FF:000006">
    <property type="entry name" value="Sensor histidine kinase WalK"/>
    <property type="match status" value="1"/>
</dbReference>
<keyword evidence="6 11" id="KW-0812">Transmembrane</keyword>
<organism evidence="14 15">
    <name type="scientific">Meiothermus granaticius NBRC 107808</name>
    <dbReference type="NCBI Taxonomy" id="1227551"/>
    <lineage>
        <taxon>Bacteria</taxon>
        <taxon>Thermotogati</taxon>
        <taxon>Deinococcota</taxon>
        <taxon>Deinococci</taxon>
        <taxon>Thermales</taxon>
        <taxon>Thermaceae</taxon>
        <taxon>Meiothermus</taxon>
    </lineage>
</organism>
<dbReference type="Gene3D" id="6.10.340.10">
    <property type="match status" value="1"/>
</dbReference>
<dbReference type="Proteomes" id="UP000266178">
    <property type="component" value="Unassembled WGS sequence"/>
</dbReference>
<evidence type="ECO:0000259" key="12">
    <source>
        <dbReference type="PROSITE" id="PS50109"/>
    </source>
</evidence>
<dbReference type="EMBL" id="QWLB01000008">
    <property type="protein sequence ID" value="RIH93222.1"/>
    <property type="molecule type" value="Genomic_DNA"/>
</dbReference>
<dbReference type="PROSITE" id="PS50885">
    <property type="entry name" value="HAMP"/>
    <property type="match status" value="1"/>
</dbReference>
<dbReference type="Gene3D" id="3.30.565.10">
    <property type="entry name" value="Histidine kinase-like ATPase, C-terminal domain"/>
    <property type="match status" value="1"/>
</dbReference>
<dbReference type="EC" id="2.7.13.3" evidence="3"/>
<evidence type="ECO:0000256" key="3">
    <source>
        <dbReference type="ARBA" id="ARBA00012438"/>
    </source>
</evidence>
<dbReference type="CDD" id="cd00075">
    <property type="entry name" value="HATPase"/>
    <property type="match status" value="1"/>
</dbReference>
<evidence type="ECO:0000256" key="4">
    <source>
        <dbReference type="ARBA" id="ARBA00022553"/>
    </source>
</evidence>
<dbReference type="GO" id="GO:0000155">
    <property type="term" value="F:phosphorelay sensor kinase activity"/>
    <property type="evidence" value="ECO:0007669"/>
    <property type="project" value="InterPro"/>
</dbReference>
<dbReference type="PANTHER" id="PTHR45436:SF5">
    <property type="entry name" value="SENSOR HISTIDINE KINASE TRCS"/>
    <property type="match status" value="1"/>
</dbReference>
<dbReference type="SMART" id="SM00304">
    <property type="entry name" value="HAMP"/>
    <property type="match status" value="1"/>
</dbReference>
<dbReference type="OrthoDB" id="9813151at2"/>
<dbReference type="Pfam" id="PF00672">
    <property type="entry name" value="HAMP"/>
    <property type="match status" value="1"/>
</dbReference>
<dbReference type="SMART" id="SM00387">
    <property type="entry name" value="HATPase_c"/>
    <property type="match status" value="1"/>
</dbReference>
<dbReference type="PROSITE" id="PS50109">
    <property type="entry name" value="HIS_KIN"/>
    <property type="match status" value="1"/>
</dbReference>
<sequence>MKWWNRLEVRLTLLMVSVALLTNLITYGVTYYYNQQRFKELPSAVREFLQRDDPKPLPLDFSVQLSKRLSSGEKLVVQLLPADPHSGSQVMLLQSLSNPNQPVEQVIPAPRSSRGGSFRSRLQQGLLLGAVISALLGILLALVFARRLARPLEAVSKITNRLAQGDLTARIPEPRSQDETALLARNFNRMAASLEGLEQARKAMIADIAHELRTPLTVMQGRLEAIQDGVVPLEMLEIDRLHHQTQLLSRLVEDLRTLSLADTGKLTLLRRPLDLGEVLGAMSSFQAQAQSKGIALETPLPSRPLWVNADPDRMVQVISNLLTNALTHTPPGGTIRLSAGLEGNEAVLKVQDSGPGIPPEALNKIFDRFYRAEGSRSRATGGSGLGLAIVKALVELHGGRVNAFNPASGGAEFQVRLPLLQQEGAQEGSR</sequence>
<keyword evidence="5 14" id="KW-0808">Transferase</keyword>
<dbReference type="Pfam" id="PF02518">
    <property type="entry name" value="HATPase_c"/>
    <property type="match status" value="1"/>
</dbReference>